<keyword evidence="1" id="KW-1133">Transmembrane helix</keyword>
<dbReference type="EMBL" id="NFJD01000002">
    <property type="protein sequence ID" value="OUO57054.1"/>
    <property type="molecule type" value="Genomic_DNA"/>
</dbReference>
<dbReference type="AlphaFoldDB" id="A0A1Y4DD47"/>
<dbReference type="Proteomes" id="UP000196368">
    <property type="component" value="Unassembled WGS sequence"/>
</dbReference>
<accession>A0A1Y4DD47</accession>
<keyword evidence="1" id="KW-0472">Membrane</keyword>
<keyword evidence="1" id="KW-0812">Transmembrane</keyword>
<comment type="caution">
    <text evidence="2">The sequence shown here is derived from an EMBL/GenBank/DDBJ whole genome shotgun (WGS) entry which is preliminary data.</text>
</comment>
<gene>
    <name evidence="2" type="ORF">B5F75_04190</name>
</gene>
<evidence type="ECO:0000256" key="1">
    <source>
        <dbReference type="SAM" id="Phobius"/>
    </source>
</evidence>
<name>A0A1Y4DD47_9BACT</name>
<evidence type="ECO:0008006" key="4">
    <source>
        <dbReference type="Google" id="ProtNLM"/>
    </source>
</evidence>
<sequence>MKRLFSFRSKKGQATTEVVLLFPLFVIFILFIIKIFGLLILSQKMEIAGFYAARRFQLQSHETDYYANTWDRRFLKKDIQKKVENYLGFDNPGMRKFLSLSELKMDIETSGTWTKVVLTAHTRPPRIRFLCNYNKDQVCDRDGKCLKGYAFLCETGGQVEIIKYVGHNERPAPYQRPEGR</sequence>
<reference evidence="3" key="1">
    <citation type="submission" date="2017-04" db="EMBL/GenBank/DDBJ databases">
        <title>Function of individual gut microbiota members based on whole genome sequencing of pure cultures obtained from chicken caecum.</title>
        <authorList>
            <person name="Medvecky M."/>
            <person name="Cejkova D."/>
            <person name="Polansky O."/>
            <person name="Karasova D."/>
            <person name="Kubasova T."/>
            <person name="Cizek A."/>
            <person name="Rychlik I."/>
        </authorList>
    </citation>
    <scope>NUCLEOTIDE SEQUENCE [LARGE SCALE GENOMIC DNA]</scope>
    <source>
        <strain evidence="3">An273</strain>
    </source>
</reference>
<proteinExistence type="predicted"/>
<organism evidence="2 3">
    <name type="scientific">Candidatus Avelusimicrobium gallicola</name>
    <dbReference type="NCBI Taxonomy" id="2562704"/>
    <lineage>
        <taxon>Bacteria</taxon>
        <taxon>Pseudomonadati</taxon>
        <taxon>Elusimicrobiota</taxon>
        <taxon>Elusimicrobia</taxon>
        <taxon>Elusimicrobiales</taxon>
        <taxon>Elusimicrobiaceae</taxon>
        <taxon>Candidatus Avelusimicrobium</taxon>
    </lineage>
</organism>
<evidence type="ECO:0000313" key="2">
    <source>
        <dbReference type="EMBL" id="OUO57054.1"/>
    </source>
</evidence>
<keyword evidence="3" id="KW-1185">Reference proteome</keyword>
<feature type="transmembrane region" description="Helical" evidence="1">
    <location>
        <begin position="20"/>
        <end position="41"/>
    </location>
</feature>
<evidence type="ECO:0000313" key="3">
    <source>
        <dbReference type="Proteomes" id="UP000196368"/>
    </source>
</evidence>
<protein>
    <recommendedName>
        <fullName evidence="4">Pilus assembly protein TadE</fullName>
    </recommendedName>
</protein>